<reference evidence="3" key="2">
    <citation type="submission" date="2013-12" db="EMBL/GenBank/DDBJ databases">
        <title>Evolution of pathogenesis and genome organization in the Tremellales.</title>
        <authorList>
            <person name="Cuomo C."/>
            <person name="Litvintseva A."/>
            <person name="Heitman J."/>
            <person name="Chen Y."/>
            <person name="Sun S."/>
            <person name="Springer D."/>
            <person name="Dromer F."/>
            <person name="Young S."/>
            <person name="Zeng Q."/>
            <person name="Chapman S."/>
            <person name="Gujja S."/>
            <person name="Saif S."/>
            <person name="Birren B."/>
        </authorList>
    </citation>
    <scope>NUCLEOTIDE SEQUENCE [LARGE SCALE GENOMIC DNA]</scope>
    <source>
        <strain evidence="3">BCC8398</strain>
    </source>
</reference>
<name>A0A1B9GRA8_9TREE</name>
<evidence type="ECO:0000313" key="2">
    <source>
        <dbReference type="EMBL" id="OCF33604.1"/>
    </source>
</evidence>
<gene>
    <name evidence="2" type="ORF">I316_04677</name>
</gene>
<organism evidence="2 3">
    <name type="scientific">Kwoniella heveanensis BCC8398</name>
    <dbReference type="NCBI Taxonomy" id="1296120"/>
    <lineage>
        <taxon>Eukaryota</taxon>
        <taxon>Fungi</taxon>
        <taxon>Dikarya</taxon>
        <taxon>Basidiomycota</taxon>
        <taxon>Agaricomycotina</taxon>
        <taxon>Tremellomycetes</taxon>
        <taxon>Tremellales</taxon>
        <taxon>Cryptococcaceae</taxon>
        <taxon>Kwoniella</taxon>
    </lineage>
</organism>
<protein>
    <submittedName>
        <fullName evidence="2">Uncharacterized protein</fullName>
    </submittedName>
</protein>
<evidence type="ECO:0000256" key="1">
    <source>
        <dbReference type="SAM" id="MobiDB-lite"/>
    </source>
</evidence>
<accession>A0A1B9GRA8</accession>
<evidence type="ECO:0000313" key="3">
    <source>
        <dbReference type="Proteomes" id="UP000092666"/>
    </source>
</evidence>
<dbReference type="AlphaFoldDB" id="A0A1B9GRA8"/>
<sequence length="203" mass="22499">MENIKLTAEIPFEHHLNRVGGDCAAQEDDISIDVESDPLDSGDEAVELDAPQPLNGQIQFQPEGLCLRPSIRQKFDFNWLLAQSLTKIAEQYVRDMSDSPPNRMLYRPRPYATLFPSEIHLPPSPSLFGFSSKEPQSEQFSAGDVVVLSIPDDDNNDDHDVGELGGAIMVDKRSLSDKPSRGRSVMSKPDNDQTAVAEKYQVG</sequence>
<dbReference type="Proteomes" id="UP000092666">
    <property type="component" value="Unassembled WGS sequence"/>
</dbReference>
<feature type="compositionally biased region" description="Basic and acidic residues" evidence="1">
    <location>
        <begin position="170"/>
        <end position="180"/>
    </location>
</feature>
<reference evidence="2 3" key="1">
    <citation type="submission" date="2013-07" db="EMBL/GenBank/DDBJ databases">
        <title>The Genome Sequence of Cryptococcus heveanensis BCC8398.</title>
        <authorList>
            <consortium name="The Broad Institute Genome Sequencing Platform"/>
            <person name="Cuomo C."/>
            <person name="Litvintseva A."/>
            <person name="Chen Y."/>
            <person name="Heitman J."/>
            <person name="Sun S."/>
            <person name="Springer D."/>
            <person name="Dromer F."/>
            <person name="Young S.K."/>
            <person name="Zeng Q."/>
            <person name="Gargeya S."/>
            <person name="Fitzgerald M."/>
            <person name="Abouelleil A."/>
            <person name="Alvarado L."/>
            <person name="Berlin A.M."/>
            <person name="Chapman S.B."/>
            <person name="Dewar J."/>
            <person name="Goldberg J."/>
            <person name="Griggs A."/>
            <person name="Gujja S."/>
            <person name="Hansen M."/>
            <person name="Howarth C."/>
            <person name="Imamovic A."/>
            <person name="Larimer J."/>
            <person name="McCowan C."/>
            <person name="Murphy C."/>
            <person name="Pearson M."/>
            <person name="Priest M."/>
            <person name="Roberts A."/>
            <person name="Saif S."/>
            <person name="Shea T."/>
            <person name="Sykes S."/>
            <person name="Wortman J."/>
            <person name="Nusbaum C."/>
            <person name="Birren B."/>
        </authorList>
    </citation>
    <scope>NUCLEOTIDE SEQUENCE [LARGE SCALE GENOMIC DNA]</scope>
    <source>
        <strain evidence="2 3">BCC8398</strain>
    </source>
</reference>
<feature type="region of interest" description="Disordered" evidence="1">
    <location>
        <begin position="153"/>
        <end position="203"/>
    </location>
</feature>
<keyword evidence="3" id="KW-1185">Reference proteome</keyword>
<proteinExistence type="predicted"/>
<dbReference type="EMBL" id="KI669504">
    <property type="protein sequence ID" value="OCF33604.1"/>
    <property type="molecule type" value="Genomic_DNA"/>
</dbReference>